<feature type="domain" description="ABC transporter" evidence="10">
    <location>
        <begin position="343"/>
        <end position="576"/>
    </location>
</feature>
<keyword evidence="4 9" id="KW-0812">Transmembrane</keyword>
<dbReference type="RefSeq" id="WP_074766800.1">
    <property type="nucleotide sequence ID" value="NZ_FNWO01000004.1"/>
</dbReference>
<keyword evidence="8 9" id="KW-0472">Membrane</keyword>
<dbReference type="PROSITE" id="PS00211">
    <property type="entry name" value="ABC_TRANSPORTER_1"/>
    <property type="match status" value="1"/>
</dbReference>
<dbReference type="Gene3D" id="3.40.50.300">
    <property type="entry name" value="P-loop containing nucleotide triphosphate hydrolases"/>
    <property type="match status" value="1"/>
</dbReference>
<dbReference type="InterPro" id="IPR011527">
    <property type="entry name" value="ABC1_TM_dom"/>
</dbReference>
<feature type="transmembrane region" description="Helical" evidence="9">
    <location>
        <begin position="254"/>
        <end position="275"/>
    </location>
</feature>
<feature type="transmembrane region" description="Helical" evidence="9">
    <location>
        <begin position="69"/>
        <end position="90"/>
    </location>
</feature>
<keyword evidence="3" id="KW-1003">Cell membrane</keyword>
<evidence type="ECO:0000256" key="6">
    <source>
        <dbReference type="ARBA" id="ARBA00022840"/>
    </source>
</evidence>
<evidence type="ECO:0000256" key="2">
    <source>
        <dbReference type="ARBA" id="ARBA00022448"/>
    </source>
</evidence>
<evidence type="ECO:0000256" key="4">
    <source>
        <dbReference type="ARBA" id="ARBA00022692"/>
    </source>
</evidence>
<dbReference type="EMBL" id="FNWO01000004">
    <property type="protein sequence ID" value="SEH32911.1"/>
    <property type="molecule type" value="Genomic_DNA"/>
</dbReference>
<dbReference type="Proteomes" id="UP000182983">
    <property type="component" value="Unassembled WGS sequence"/>
</dbReference>
<dbReference type="InterPro" id="IPR003439">
    <property type="entry name" value="ABC_transporter-like_ATP-bd"/>
</dbReference>
<feature type="domain" description="ABC transmembrane type-1" evidence="11">
    <location>
        <begin position="37"/>
        <end position="312"/>
    </location>
</feature>
<reference evidence="13" key="1">
    <citation type="submission" date="2016-10" db="EMBL/GenBank/DDBJ databases">
        <authorList>
            <person name="Varghese N."/>
            <person name="Submissions S."/>
        </authorList>
    </citation>
    <scope>NUCLEOTIDE SEQUENCE [LARGE SCALE GENOMIC DNA]</scope>
    <source>
        <strain evidence="13">DSM 13234</strain>
    </source>
</reference>
<evidence type="ECO:0000256" key="3">
    <source>
        <dbReference type="ARBA" id="ARBA00022475"/>
    </source>
</evidence>
<dbReference type="InterPro" id="IPR039421">
    <property type="entry name" value="Type_1_exporter"/>
</dbReference>
<dbReference type="InterPro" id="IPR017871">
    <property type="entry name" value="ABC_transporter-like_CS"/>
</dbReference>
<evidence type="ECO:0000313" key="12">
    <source>
        <dbReference type="EMBL" id="SEH32911.1"/>
    </source>
</evidence>
<dbReference type="Pfam" id="PF00005">
    <property type="entry name" value="ABC_tran"/>
    <property type="match status" value="1"/>
</dbReference>
<proteinExistence type="predicted"/>
<dbReference type="PANTHER" id="PTHR43394">
    <property type="entry name" value="ATP-DEPENDENT PERMEASE MDL1, MITOCHONDRIAL"/>
    <property type="match status" value="1"/>
</dbReference>
<feature type="transmembrane region" description="Helical" evidence="9">
    <location>
        <begin position="28"/>
        <end position="49"/>
    </location>
</feature>
<keyword evidence="13" id="KW-1185">Reference proteome</keyword>
<dbReference type="OrthoDB" id="9804259at2"/>
<dbReference type="PANTHER" id="PTHR43394:SF1">
    <property type="entry name" value="ATP-BINDING CASSETTE SUB-FAMILY B MEMBER 10, MITOCHONDRIAL"/>
    <property type="match status" value="1"/>
</dbReference>
<dbReference type="SUPFAM" id="SSF90123">
    <property type="entry name" value="ABC transporter transmembrane region"/>
    <property type="match status" value="1"/>
</dbReference>
<dbReference type="InterPro" id="IPR027417">
    <property type="entry name" value="P-loop_NTPase"/>
</dbReference>
<dbReference type="PROSITE" id="PS50893">
    <property type="entry name" value="ABC_TRANSPORTER_2"/>
    <property type="match status" value="1"/>
</dbReference>
<gene>
    <name evidence="12" type="ORF">SAMN04244559_01355</name>
</gene>
<evidence type="ECO:0000313" key="13">
    <source>
        <dbReference type="Proteomes" id="UP000182983"/>
    </source>
</evidence>
<organism evidence="12 13">
    <name type="scientific">Magnetospirillum fulvum</name>
    <name type="common">Rhodospirillum fulvum</name>
    <dbReference type="NCBI Taxonomy" id="1082"/>
    <lineage>
        <taxon>Bacteria</taxon>
        <taxon>Pseudomonadati</taxon>
        <taxon>Pseudomonadota</taxon>
        <taxon>Alphaproteobacteria</taxon>
        <taxon>Rhodospirillales</taxon>
        <taxon>Rhodospirillaceae</taxon>
        <taxon>Magnetospirillum</taxon>
    </lineage>
</organism>
<keyword evidence="6" id="KW-0067">ATP-binding</keyword>
<evidence type="ECO:0000259" key="11">
    <source>
        <dbReference type="PROSITE" id="PS50929"/>
    </source>
</evidence>
<dbReference type="AlphaFoldDB" id="A0A1H6HAT8"/>
<keyword evidence="2" id="KW-0813">Transport</keyword>
<dbReference type="SUPFAM" id="SSF52540">
    <property type="entry name" value="P-loop containing nucleoside triphosphate hydrolases"/>
    <property type="match status" value="1"/>
</dbReference>
<keyword evidence="5" id="KW-0547">Nucleotide-binding</keyword>
<accession>A0A1H6HAT8</accession>
<sequence>MTDGTSDQGEHPAHVLLVSLLSPEKVRLGLAVALAPLAALADLLPYAILSYSVGAVVSGTASPDDLVGIAGLVGAALVLKYLLYSLAYYFSHVAAFRLLADIRQTLVRRLAAAPMNWLHRHSSGHLKKIVVQDVERLEQFIAHHTVECLAAISSPLFVALVLAWIDWRLAAAALVTVPLAALAQAALMRGLGPRIDAYNRAIGDLNGAAVEYVRNAPVMKAFGLNAHSFRRMSDLLARYHDLITAMTRQTVPGWSVFMVLLGANLVFLLPVSLWLVRQGTISPAETILALTLGSVMLKPLFKVAHFSSEIREIAAGLRRIAPLLAFAPSQDSGPRETPPTLRLSFRHVSFAYESRPILKDVSFTLEAGTVTALVGPSGAGKSTIAHLIGGLAAPSSGDILVNGTSLSALDEAERSAWITVAAQDAFLFRGTLLENVRLGRPDATDDDGHRAARIAQVADFVATLSDGFATMVGEQGARLSGGERQRIAIARALLTDAPLLVLDEATAFADSRTERRFYQSLREAYPAKTLLIIAHRLSSIERADQILVLKDGGMVDCGRHADLIARCPLYRALWQRQFDSETWTIRPGATANAALS</sequence>
<dbReference type="GO" id="GO:0016887">
    <property type="term" value="F:ATP hydrolysis activity"/>
    <property type="evidence" value="ECO:0007669"/>
    <property type="project" value="InterPro"/>
</dbReference>
<dbReference type="SMART" id="SM00382">
    <property type="entry name" value="AAA"/>
    <property type="match status" value="1"/>
</dbReference>
<dbReference type="GO" id="GO:0015421">
    <property type="term" value="F:ABC-type oligopeptide transporter activity"/>
    <property type="evidence" value="ECO:0007669"/>
    <property type="project" value="TreeGrafter"/>
</dbReference>
<keyword evidence="7 9" id="KW-1133">Transmembrane helix</keyword>
<comment type="subcellular location">
    <subcellularLocation>
        <location evidence="1">Cell membrane</location>
        <topology evidence="1">Multi-pass membrane protein</topology>
    </subcellularLocation>
</comment>
<evidence type="ECO:0000256" key="9">
    <source>
        <dbReference type="SAM" id="Phobius"/>
    </source>
</evidence>
<evidence type="ECO:0000256" key="7">
    <source>
        <dbReference type="ARBA" id="ARBA00022989"/>
    </source>
</evidence>
<name>A0A1H6HAT8_MAGFU</name>
<dbReference type="GO" id="GO:0005886">
    <property type="term" value="C:plasma membrane"/>
    <property type="evidence" value="ECO:0007669"/>
    <property type="project" value="UniProtKB-SubCell"/>
</dbReference>
<feature type="transmembrane region" description="Helical" evidence="9">
    <location>
        <begin position="146"/>
        <end position="165"/>
    </location>
</feature>
<evidence type="ECO:0000256" key="1">
    <source>
        <dbReference type="ARBA" id="ARBA00004651"/>
    </source>
</evidence>
<dbReference type="InterPro" id="IPR003593">
    <property type="entry name" value="AAA+_ATPase"/>
</dbReference>
<protein>
    <submittedName>
        <fullName evidence="12">Sulfate-transporting ATPase</fullName>
    </submittedName>
</protein>
<dbReference type="GO" id="GO:0005524">
    <property type="term" value="F:ATP binding"/>
    <property type="evidence" value="ECO:0007669"/>
    <property type="project" value="UniProtKB-KW"/>
</dbReference>
<dbReference type="FunFam" id="3.40.50.300:FF:000221">
    <property type="entry name" value="Multidrug ABC transporter ATP-binding protein"/>
    <property type="match status" value="1"/>
</dbReference>
<dbReference type="Pfam" id="PF00664">
    <property type="entry name" value="ABC_membrane"/>
    <property type="match status" value="1"/>
</dbReference>
<evidence type="ECO:0000256" key="8">
    <source>
        <dbReference type="ARBA" id="ARBA00023136"/>
    </source>
</evidence>
<dbReference type="InterPro" id="IPR036640">
    <property type="entry name" value="ABC1_TM_sf"/>
</dbReference>
<dbReference type="PROSITE" id="PS50929">
    <property type="entry name" value="ABC_TM1F"/>
    <property type="match status" value="1"/>
</dbReference>
<evidence type="ECO:0000256" key="5">
    <source>
        <dbReference type="ARBA" id="ARBA00022741"/>
    </source>
</evidence>
<evidence type="ECO:0000259" key="10">
    <source>
        <dbReference type="PROSITE" id="PS50893"/>
    </source>
</evidence>
<feature type="transmembrane region" description="Helical" evidence="9">
    <location>
        <begin position="171"/>
        <end position="191"/>
    </location>
</feature>
<dbReference type="Gene3D" id="1.20.1560.10">
    <property type="entry name" value="ABC transporter type 1, transmembrane domain"/>
    <property type="match status" value="1"/>
</dbReference>
<dbReference type="CDD" id="cd07346">
    <property type="entry name" value="ABC_6TM_exporters"/>
    <property type="match status" value="1"/>
</dbReference>